<reference evidence="3 4" key="1">
    <citation type="submission" date="2009-08" db="EMBL/GenBank/DDBJ databases">
        <title>The Genome Sequence of Spizellomyces punctatus strain DAOM BR117.</title>
        <authorList>
            <consortium name="The Broad Institute Genome Sequencing Platform"/>
            <person name="Russ C."/>
            <person name="Cuomo C."/>
            <person name="Shea T."/>
            <person name="Young S.K."/>
            <person name="Zeng Q."/>
            <person name="Koehrsen M."/>
            <person name="Haas B."/>
            <person name="Borodovsky M."/>
            <person name="Guigo R."/>
            <person name="Alvarado L."/>
            <person name="Berlin A."/>
            <person name="Bochicchio J."/>
            <person name="Borenstein D."/>
            <person name="Chapman S."/>
            <person name="Chen Z."/>
            <person name="Engels R."/>
            <person name="Freedman E."/>
            <person name="Gellesch M."/>
            <person name="Goldberg J."/>
            <person name="Griggs A."/>
            <person name="Gujja S."/>
            <person name="Heiman D."/>
            <person name="Hepburn T."/>
            <person name="Howarth C."/>
            <person name="Jen D."/>
            <person name="Larson L."/>
            <person name="Lewis B."/>
            <person name="Mehta T."/>
            <person name="Park D."/>
            <person name="Pearson M."/>
            <person name="Roberts A."/>
            <person name="Saif S."/>
            <person name="Shenoy N."/>
            <person name="Sisk P."/>
            <person name="Stolte C."/>
            <person name="Sykes S."/>
            <person name="Thomson T."/>
            <person name="Walk T."/>
            <person name="White J."/>
            <person name="Yandava C."/>
            <person name="Burger G."/>
            <person name="Gray M.W."/>
            <person name="Holland P.W.H."/>
            <person name="King N."/>
            <person name="Lang F.B.F."/>
            <person name="Roger A.J."/>
            <person name="Ruiz-Trillo I."/>
            <person name="Lander E."/>
            <person name="Nusbaum C."/>
        </authorList>
    </citation>
    <scope>NUCLEOTIDE SEQUENCE [LARGE SCALE GENOMIC DNA]</scope>
    <source>
        <strain evidence="3 4">DAOM BR117</strain>
    </source>
</reference>
<dbReference type="SMART" id="SM00271">
    <property type="entry name" value="DnaJ"/>
    <property type="match status" value="1"/>
</dbReference>
<dbReference type="RefSeq" id="XP_016606468.1">
    <property type="nucleotide sequence ID" value="XM_016754338.1"/>
</dbReference>
<dbReference type="eggNOG" id="KOG0714">
    <property type="taxonomic scope" value="Eukaryota"/>
</dbReference>
<feature type="compositionally biased region" description="Basic and acidic residues" evidence="1">
    <location>
        <begin position="78"/>
        <end position="98"/>
    </location>
</feature>
<accession>A0A0L0HCD2</accession>
<feature type="region of interest" description="Disordered" evidence="1">
    <location>
        <begin position="70"/>
        <end position="109"/>
    </location>
</feature>
<organism evidence="3 4">
    <name type="scientific">Spizellomyces punctatus (strain DAOM BR117)</name>
    <dbReference type="NCBI Taxonomy" id="645134"/>
    <lineage>
        <taxon>Eukaryota</taxon>
        <taxon>Fungi</taxon>
        <taxon>Fungi incertae sedis</taxon>
        <taxon>Chytridiomycota</taxon>
        <taxon>Chytridiomycota incertae sedis</taxon>
        <taxon>Chytridiomycetes</taxon>
        <taxon>Spizellomycetales</taxon>
        <taxon>Spizellomycetaceae</taxon>
        <taxon>Spizellomyces</taxon>
    </lineage>
</organism>
<dbReference type="InterPro" id="IPR036869">
    <property type="entry name" value="J_dom_sf"/>
</dbReference>
<dbReference type="OrthoDB" id="442087at2759"/>
<dbReference type="Gene3D" id="1.10.287.110">
    <property type="entry name" value="DnaJ domain"/>
    <property type="match status" value="1"/>
</dbReference>
<dbReference type="InterPro" id="IPR001623">
    <property type="entry name" value="DnaJ_domain"/>
</dbReference>
<feature type="region of interest" description="Disordered" evidence="1">
    <location>
        <begin position="240"/>
        <end position="259"/>
    </location>
</feature>
<dbReference type="OMA" id="FAKADWS"/>
<dbReference type="SUPFAM" id="SSF46565">
    <property type="entry name" value="Chaperone J-domain"/>
    <property type="match status" value="1"/>
</dbReference>
<dbReference type="EMBL" id="KQ257460">
    <property type="protein sequence ID" value="KNC98428.1"/>
    <property type="molecule type" value="Genomic_DNA"/>
</dbReference>
<protein>
    <recommendedName>
        <fullName evidence="2">J domain-containing protein</fullName>
    </recommendedName>
</protein>
<dbReference type="PANTHER" id="PTHR46620">
    <property type="entry name" value="J DOMAIN-CONTAINING PROTEIN SPF31"/>
    <property type="match status" value="1"/>
</dbReference>
<feature type="region of interest" description="Disordered" evidence="1">
    <location>
        <begin position="269"/>
        <end position="319"/>
    </location>
</feature>
<evidence type="ECO:0000313" key="4">
    <source>
        <dbReference type="Proteomes" id="UP000053201"/>
    </source>
</evidence>
<evidence type="ECO:0000313" key="3">
    <source>
        <dbReference type="EMBL" id="KNC98428.1"/>
    </source>
</evidence>
<sequence length="319" mass="36968">MYTIAQEAEINRILSSSAPQTILQVQRSSTKQTLKQTYRIKALLVHPDKCDHPRAEEAFVRLRTAFETISAGNGPWRSGDEEKTSGMGTQRERERQDSFEGQQTRSSSHLYSRPHLFQTSIRLKEAYLSAQQARNNLENAFETATERSYARAQSRSHQSDRTAYRSASAKLHKDLHSTKKSLDDTLDQFILEAGHLADQSASMPGFASLRSRSDEEMAFWREMDKSSLDELRAFREQVGENRAERDTMSEVRNREREVADERLRWRREAGLAGEKEERRRREKRKKRKEKEQIEKQQKEEAKRAESVEGITRDLSSSSI</sequence>
<dbReference type="PANTHER" id="PTHR46620:SF1">
    <property type="entry name" value="J DOMAIN-CONTAINING PROTEIN SPF31"/>
    <property type="match status" value="1"/>
</dbReference>
<dbReference type="GeneID" id="27689463"/>
<keyword evidence="4" id="KW-1185">Reference proteome</keyword>
<dbReference type="VEuPathDB" id="FungiDB:SPPG_06132"/>
<dbReference type="CDD" id="cd06257">
    <property type="entry name" value="DnaJ"/>
    <property type="match status" value="1"/>
</dbReference>
<feature type="compositionally biased region" description="Basic and acidic residues" evidence="1">
    <location>
        <begin position="289"/>
        <end position="306"/>
    </location>
</feature>
<evidence type="ECO:0000256" key="1">
    <source>
        <dbReference type="SAM" id="MobiDB-lite"/>
    </source>
</evidence>
<dbReference type="Proteomes" id="UP000053201">
    <property type="component" value="Unassembled WGS sequence"/>
</dbReference>
<dbReference type="PROSITE" id="PS50076">
    <property type="entry name" value="DNAJ_2"/>
    <property type="match status" value="1"/>
</dbReference>
<name>A0A0L0HCD2_SPIPD</name>
<feature type="compositionally biased region" description="Basic and acidic residues" evidence="1">
    <location>
        <begin position="269"/>
        <end position="279"/>
    </location>
</feature>
<gene>
    <name evidence="3" type="ORF">SPPG_06132</name>
</gene>
<evidence type="ECO:0000259" key="2">
    <source>
        <dbReference type="PROSITE" id="PS50076"/>
    </source>
</evidence>
<dbReference type="AlphaFoldDB" id="A0A0L0HCD2"/>
<dbReference type="STRING" id="645134.A0A0L0HCD2"/>
<feature type="domain" description="J" evidence="2">
    <location>
        <begin position="18"/>
        <end position="100"/>
    </location>
</feature>
<feature type="compositionally biased region" description="Polar residues" evidence="1">
    <location>
        <begin position="99"/>
        <end position="109"/>
    </location>
</feature>
<proteinExistence type="predicted"/>
<dbReference type="InParanoid" id="A0A0L0HCD2"/>
<dbReference type="Pfam" id="PF00226">
    <property type="entry name" value="DnaJ"/>
    <property type="match status" value="1"/>
</dbReference>